<dbReference type="InterPro" id="IPR052362">
    <property type="entry name" value="HTH-GbsR_regulator"/>
</dbReference>
<evidence type="ECO:0000256" key="1">
    <source>
        <dbReference type="ARBA" id="ARBA00023015"/>
    </source>
</evidence>
<evidence type="ECO:0008006" key="5">
    <source>
        <dbReference type="Google" id="ProtNLM"/>
    </source>
</evidence>
<dbReference type="InterPro" id="IPR036390">
    <property type="entry name" value="WH_DNA-bd_sf"/>
</dbReference>
<reference evidence="4" key="1">
    <citation type="submission" date="2018-05" db="EMBL/GenBank/DDBJ databases">
        <authorList>
            <person name="Lanie J.A."/>
            <person name="Ng W.-L."/>
            <person name="Kazmierczak K.M."/>
            <person name="Andrzejewski T.M."/>
            <person name="Davidsen T.M."/>
            <person name="Wayne K.J."/>
            <person name="Tettelin H."/>
            <person name="Glass J.I."/>
            <person name="Rusch D."/>
            <person name="Podicherti R."/>
            <person name="Tsui H.-C.T."/>
            <person name="Winkler M.E."/>
        </authorList>
    </citation>
    <scope>NUCLEOTIDE SEQUENCE</scope>
</reference>
<gene>
    <name evidence="4" type="ORF">METZ01_LOCUS474292</name>
</gene>
<dbReference type="AlphaFoldDB" id="A0A383BQ06"/>
<organism evidence="4">
    <name type="scientific">marine metagenome</name>
    <dbReference type="NCBI Taxonomy" id="408172"/>
    <lineage>
        <taxon>unclassified sequences</taxon>
        <taxon>metagenomes</taxon>
        <taxon>ecological metagenomes</taxon>
    </lineage>
</organism>
<evidence type="ECO:0000256" key="2">
    <source>
        <dbReference type="ARBA" id="ARBA00023125"/>
    </source>
</evidence>
<keyword evidence="1" id="KW-0805">Transcription regulation</keyword>
<evidence type="ECO:0000313" key="4">
    <source>
        <dbReference type="EMBL" id="SVE21438.1"/>
    </source>
</evidence>
<sequence>MIDLTPVQQKFILHWGEMGTRWGINRTVAQIHALLYIWPKPLNAEEIKLTLSVARSNVSNSLRELSGWGLLRTIQKLGDRKDHYATLDDPWEMFRIVGNERKRREMDPTAAMLAECLDEVKKSRKADSHTERRISDMKDFFDDTMGCFDKLNALPTGTLRKLTKMTDKVLKLLPF</sequence>
<dbReference type="EMBL" id="UINC01201894">
    <property type="protein sequence ID" value="SVE21438.1"/>
    <property type="molecule type" value="Genomic_DNA"/>
</dbReference>
<accession>A0A383BQ06</accession>
<protein>
    <recommendedName>
        <fullName evidence="5">HTH marR-type domain-containing protein</fullName>
    </recommendedName>
</protein>
<dbReference type="PANTHER" id="PTHR38465">
    <property type="entry name" value="HTH-TYPE TRANSCRIPTIONAL REGULATOR MJ1563-RELATED"/>
    <property type="match status" value="1"/>
</dbReference>
<keyword evidence="3" id="KW-0804">Transcription</keyword>
<dbReference type="Gene3D" id="1.10.10.10">
    <property type="entry name" value="Winged helix-like DNA-binding domain superfamily/Winged helix DNA-binding domain"/>
    <property type="match status" value="1"/>
</dbReference>
<dbReference type="InterPro" id="IPR036388">
    <property type="entry name" value="WH-like_DNA-bd_sf"/>
</dbReference>
<dbReference type="GO" id="GO:0003677">
    <property type="term" value="F:DNA binding"/>
    <property type="evidence" value="ECO:0007669"/>
    <property type="project" value="UniProtKB-KW"/>
</dbReference>
<dbReference type="InterPro" id="IPR026282">
    <property type="entry name" value="MJ1563"/>
</dbReference>
<dbReference type="PANTHER" id="PTHR38465:SF1">
    <property type="entry name" value="HTH-TYPE TRANSCRIPTIONAL REGULATOR MJ1563-RELATED"/>
    <property type="match status" value="1"/>
</dbReference>
<dbReference type="PIRSF" id="PIRSF006707">
    <property type="entry name" value="MJ1563"/>
    <property type="match status" value="1"/>
</dbReference>
<evidence type="ECO:0000256" key="3">
    <source>
        <dbReference type="ARBA" id="ARBA00023163"/>
    </source>
</evidence>
<name>A0A383BQ06_9ZZZZ</name>
<keyword evidence="2" id="KW-0238">DNA-binding</keyword>
<proteinExistence type="predicted"/>
<dbReference type="SUPFAM" id="SSF46785">
    <property type="entry name" value="Winged helix' DNA-binding domain"/>
    <property type="match status" value="1"/>
</dbReference>